<dbReference type="Proteomes" id="UP001202328">
    <property type="component" value="Unassembled WGS sequence"/>
</dbReference>
<accession>A0AAD4T5H2</accession>
<evidence type="ECO:0000313" key="2">
    <source>
        <dbReference type="EMBL" id="KAI3941896.1"/>
    </source>
</evidence>
<gene>
    <name evidence="2" type="ORF">MKW98_009106</name>
</gene>
<reference evidence="2" key="1">
    <citation type="submission" date="2022-04" db="EMBL/GenBank/DDBJ databases">
        <title>A functionally conserved STORR gene fusion in Papaver species that diverged 16.8 million years ago.</title>
        <authorList>
            <person name="Catania T."/>
        </authorList>
    </citation>
    <scope>NUCLEOTIDE SEQUENCE</scope>
    <source>
        <strain evidence="2">S-188037</strain>
    </source>
</reference>
<evidence type="ECO:0000259" key="1">
    <source>
        <dbReference type="Pfam" id="PF03108"/>
    </source>
</evidence>
<name>A0AAD4T5H2_9MAGN</name>
<feature type="domain" description="Transposase MuDR plant" evidence="1">
    <location>
        <begin position="2"/>
        <end position="63"/>
    </location>
</feature>
<keyword evidence="3" id="KW-1185">Reference proteome</keyword>
<dbReference type="AlphaFoldDB" id="A0AAD4T5H2"/>
<protein>
    <recommendedName>
        <fullName evidence="1">Transposase MuDR plant domain-containing protein</fullName>
    </recommendedName>
</protein>
<evidence type="ECO:0000313" key="3">
    <source>
        <dbReference type="Proteomes" id="UP001202328"/>
    </source>
</evidence>
<dbReference type="Pfam" id="PF03108">
    <property type="entry name" value="DBD_Tnp_Mut"/>
    <property type="match status" value="1"/>
</dbReference>
<proteinExistence type="predicted"/>
<dbReference type="InterPro" id="IPR004332">
    <property type="entry name" value="Transposase_MuDR"/>
</dbReference>
<comment type="caution">
    <text evidence="2">The sequence shown here is derived from an EMBL/GenBank/DDBJ whole genome shotgun (WGS) entry which is preliminary data.</text>
</comment>
<organism evidence="2 3">
    <name type="scientific">Papaver atlanticum</name>
    <dbReference type="NCBI Taxonomy" id="357466"/>
    <lineage>
        <taxon>Eukaryota</taxon>
        <taxon>Viridiplantae</taxon>
        <taxon>Streptophyta</taxon>
        <taxon>Embryophyta</taxon>
        <taxon>Tracheophyta</taxon>
        <taxon>Spermatophyta</taxon>
        <taxon>Magnoliopsida</taxon>
        <taxon>Ranunculales</taxon>
        <taxon>Papaveraceae</taxon>
        <taxon>Papaveroideae</taxon>
        <taxon>Papaver</taxon>
    </lineage>
</organism>
<dbReference type="EMBL" id="JAJJMB010004763">
    <property type="protein sequence ID" value="KAI3941896.1"/>
    <property type="molecule type" value="Genomic_DNA"/>
</dbReference>
<sequence>MVFDDIPIFKKHVREYAVMKKCMFEFRKADKSRAYLWCKHRKNQNCLWQVNAITVPNEPTAKIMFCNLKHTCKRMKGKRNPMCNSRFVADYMIKTLGVTNSIPKPMAIMKLHIWPTFRTEIPYWVAAEARLMILADLHGRFEESYTKIPSLVKEVKGLDD</sequence>